<dbReference type="Gene3D" id="2.170.130.10">
    <property type="entry name" value="TonB-dependent receptor, plug domain"/>
    <property type="match status" value="1"/>
</dbReference>
<evidence type="ECO:0000313" key="15">
    <source>
        <dbReference type="EMBL" id="MCB5161696.1"/>
    </source>
</evidence>
<dbReference type="Gene3D" id="2.40.170.20">
    <property type="entry name" value="TonB-dependent receptor, beta-barrel domain"/>
    <property type="match status" value="1"/>
</dbReference>
<reference evidence="15" key="1">
    <citation type="submission" date="2021-10" db="EMBL/GenBank/DDBJ databases">
        <title>Marinomonas pontica sp. nov., isolated from the Black Sea.</title>
        <authorList>
            <person name="Zhao L.-H."/>
            <person name="Xue J.-H."/>
        </authorList>
    </citation>
    <scope>NUCLEOTIDE SEQUENCE</scope>
    <source>
        <strain evidence="15">E8</strain>
    </source>
</reference>
<feature type="domain" description="TonB-dependent receptor-like beta-barrel" evidence="13">
    <location>
        <begin position="217"/>
        <end position="580"/>
    </location>
</feature>
<evidence type="ECO:0000313" key="16">
    <source>
        <dbReference type="Proteomes" id="UP001139095"/>
    </source>
</evidence>
<evidence type="ECO:0000256" key="7">
    <source>
        <dbReference type="ARBA" id="ARBA00023077"/>
    </source>
</evidence>
<organism evidence="15 16">
    <name type="scientific">Marinomonas algarum</name>
    <dbReference type="NCBI Taxonomy" id="2883105"/>
    <lineage>
        <taxon>Bacteria</taxon>
        <taxon>Pseudomonadati</taxon>
        <taxon>Pseudomonadota</taxon>
        <taxon>Gammaproteobacteria</taxon>
        <taxon>Oceanospirillales</taxon>
        <taxon>Oceanospirillaceae</taxon>
        <taxon>Marinomonas</taxon>
    </lineage>
</organism>
<name>A0A9X1LEL9_9GAMM</name>
<evidence type="ECO:0000256" key="2">
    <source>
        <dbReference type="ARBA" id="ARBA00022448"/>
    </source>
</evidence>
<dbReference type="Proteomes" id="UP001139095">
    <property type="component" value="Unassembled WGS sequence"/>
</dbReference>
<proteinExistence type="inferred from homology"/>
<dbReference type="GO" id="GO:0006811">
    <property type="term" value="P:monoatomic ion transport"/>
    <property type="evidence" value="ECO:0007669"/>
    <property type="project" value="UniProtKB-KW"/>
</dbReference>
<dbReference type="GO" id="GO:0009279">
    <property type="term" value="C:cell outer membrane"/>
    <property type="evidence" value="ECO:0007669"/>
    <property type="project" value="UniProtKB-SubCell"/>
</dbReference>
<keyword evidence="6" id="KW-0406">Ion transport</keyword>
<feature type="chain" id="PRO_5040870648" evidence="12">
    <location>
        <begin position="38"/>
        <end position="608"/>
    </location>
</feature>
<comment type="caution">
    <text evidence="15">The sequence shown here is derived from an EMBL/GenBank/DDBJ whole genome shotgun (WGS) entry which is preliminary data.</text>
</comment>
<keyword evidence="9 10" id="KW-0998">Cell outer membrane</keyword>
<sequence>MTIYIRSKDTNTSSLRAFSLKTLLISCSALPAMSVNAESDSSSTDMTLQPLVVTATSTPIKVADSLSSVTVITKEEIEAQQAYEMSELLAGQPGVDVSSNGGYGKTTSVYMRGANSSSTKFLIDGIPLYSATSGGAAFQYIPTSLIDRLEIVRGPKATLYGADAVGGVIQAFLPEANDESHADISVGAGSFNTMSADVTASGFYESSQYLLSVGKFDTDGDIVKEGEGAQGYNNENILLNLGHDFDSGARVTGLVMNSEGRNYYVGNENDYKVQVLGLGLSLPMTDYWSTDIKLSQSRDESMTISSGDVFDTKTQTARLSNIISAGNHEFVLGAEASEDSVEVSAYDAPNRNNKAIFAQSLFDFGQTSLQLNLRHDDNSAYGHSTTGGVALGYQLDQEHTLRTSYGRAFEAPTFNDLYYPYSGDPTLQATDSETVEIGIRGDYESFYWDAAIFDASYGDMVIWSNYTGTWVPYNVDAKAQGVELASGMTFNDWQLRAAYTWLDITDESTGYQLPKRAKRTARLGIDRSFEKGQVGVTLIAANDRTSTLGSSETLPRYVVTNVHASYEFMDDWKAEITMKNALDKEYQTANGYYGPSRSVFLTLNYSAF</sequence>
<dbReference type="RefSeq" id="WP_226754067.1">
    <property type="nucleotide sequence ID" value="NZ_JAJATW010000008.1"/>
</dbReference>
<dbReference type="InterPro" id="IPR012910">
    <property type="entry name" value="Plug_dom"/>
</dbReference>
<comment type="similarity">
    <text evidence="10 11">Belongs to the TonB-dependent receptor family.</text>
</comment>
<dbReference type="PANTHER" id="PTHR30069:SF53">
    <property type="entry name" value="COLICIN I RECEPTOR-RELATED"/>
    <property type="match status" value="1"/>
</dbReference>
<evidence type="ECO:0000256" key="4">
    <source>
        <dbReference type="ARBA" id="ARBA00022692"/>
    </source>
</evidence>
<evidence type="ECO:0000259" key="13">
    <source>
        <dbReference type="Pfam" id="PF00593"/>
    </source>
</evidence>
<keyword evidence="15" id="KW-0675">Receptor</keyword>
<dbReference type="GO" id="GO:0015889">
    <property type="term" value="P:cobalamin transport"/>
    <property type="evidence" value="ECO:0007669"/>
    <property type="project" value="TreeGrafter"/>
</dbReference>
<comment type="subcellular location">
    <subcellularLocation>
        <location evidence="1 10">Cell outer membrane</location>
        <topology evidence="1 10">Multi-pass membrane protein</topology>
    </subcellularLocation>
</comment>
<dbReference type="SUPFAM" id="SSF56935">
    <property type="entry name" value="Porins"/>
    <property type="match status" value="1"/>
</dbReference>
<evidence type="ECO:0000256" key="6">
    <source>
        <dbReference type="ARBA" id="ARBA00023065"/>
    </source>
</evidence>
<evidence type="ECO:0000256" key="9">
    <source>
        <dbReference type="ARBA" id="ARBA00023237"/>
    </source>
</evidence>
<evidence type="ECO:0000256" key="1">
    <source>
        <dbReference type="ARBA" id="ARBA00004571"/>
    </source>
</evidence>
<dbReference type="PROSITE" id="PS52016">
    <property type="entry name" value="TONB_DEPENDENT_REC_3"/>
    <property type="match status" value="1"/>
</dbReference>
<keyword evidence="8 10" id="KW-0472">Membrane</keyword>
<dbReference type="Pfam" id="PF00593">
    <property type="entry name" value="TonB_dep_Rec_b-barrel"/>
    <property type="match status" value="1"/>
</dbReference>
<dbReference type="InterPro" id="IPR037066">
    <property type="entry name" value="Plug_dom_sf"/>
</dbReference>
<evidence type="ECO:0000259" key="14">
    <source>
        <dbReference type="Pfam" id="PF07715"/>
    </source>
</evidence>
<accession>A0A9X1LEL9</accession>
<keyword evidence="16" id="KW-1185">Reference proteome</keyword>
<dbReference type="EMBL" id="JAJATW010000008">
    <property type="protein sequence ID" value="MCB5161696.1"/>
    <property type="molecule type" value="Genomic_DNA"/>
</dbReference>
<evidence type="ECO:0000256" key="3">
    <source>
        <dbReference type="ARBA" id="ARBA00022452"/>
    </source>
</evidence>
<feature type="domain" description="TonB-dependent receptor plug" evidence="14">
    <location>
        <begin position="62"/>
        <end position="168"/>
    </location>
</feature>
<dbReference type="Pfam" id="PF07715">
    <property type="entry name" value="Plug"/>
    <property type="match status" value="1"/>
</dbReference>
<dbReference type="InterPro" id="IPR000531">
    <property type="entry name" value="Beta-barrel_TonB"/>
</dbReference>
<keyword evidence="2 10" id="KW-0813">Transport</keyword>
<keyword evidence="7 11" id="KW-0798">TonB box</keyword>
<protein>
    <submittedName>
        <fullName evidence="15">TonB-dependent receptor</fullName>
    </submittedName>
</protein>
<evidence type="ECO:0000256" key="10">
    <source>
        <dbReference type="PROSITE-ProRule" id="PRU01360"/>
    </source>
</evidence>
<dbReference type="PANTHER" id="PTHR30069">
    <property type="entry name" value="TONB-DEPENDENT OUTER MEMBRANE RECEPTOR"/>
    <property type="match status" value="1"/>
</dbReference>
<evidence type="ECO:0000256" key="8">
    <source>
        <dbReference type="ARBA" id="ARBA00023136"/>
    </source>
</evidence>
<evidence type="ECO:0000256" key="5">
    <source>
        <dbReference type="ARBA" id="ARBA00022729"/>
    </source>
</evidence>
<keyword evidence="4 10" id="KW-0812">Transmembrane</keyword>
<dbReference type="InterPro" id="IPR039426">
    <property type="entry name" value="TonB-dep_rcpt-like"/>
</dbReference>
<evidence type="ECO:0000256" key="11">
    <source>
        <dbReference type="RuleBase" id="RU003357"/>
    </source>
</evidence>
<keyword evidence="5 12" id="KW-0732">Signal</keyword>
<feature type="signal peptide" evidence="12">
    <location>
        <begin position="1"/>
        <end position="37"/>
    </location>
</feature>
<dbReference type="AlphaFoldDB" id="A0A9X1LEL9"/>
<dbReference type="CDD" id="cd01347">
    <property type="entry name" value="ligand_gated_channel"/>
    <property type="match status" value="1"/>
</dbReference>
<dbReference type="InterPro" id="IPR036942">
    <property type="entry name" value="Beta-barrel_TonB_sf"/>
</dbReference>
<evidence type="ECO:0000256" key="12">
    <source>
        <dbReference type="SAM" id="SignalP"/>
    </source>
</evidence>
<gene>
    <name evidence="15" type="ORF">LG368_07265</name>
</gene>
<keyword evidence="3 10" id="KW-1134">Transmembrane beta strand</keyword>